<feature type="compositionally biased region" description="Polar residues" evidence="8">
    <location>
        <begin position="1"/>
        <end position="10"/>
    </location>
</feature>
<dbReference type="PRINTS" id="PR00385">
    <property type="entry name" value="P450"/>
</dbReference>
<dbReference type="Pfam" id="PF00067">
    <property type="entry name" value="p450"/>
    <property type="match status" value="1"/>
</dbReference>
<keyword evidence="10" id="KW-1185">Reference proteome</keyword>
<gene>
    <name evidence="9" type="ORF">CP970_04020</name>
</gene>
<dbReference type="Gene3D" id="1.10.630.10">
    <property type="entry name" value="Cytochrome P450"/>
    <property type="match status" value="1"/>
</dbReference>
<dbReference type="SUPFAM" id="SSF48264">
    <property type="entry name" value="Cytochrome P450"/>
    <property type="match status" value="1"/>
</dbReference>
<evidence type="ECO:0000256" key="1">
    <source>
        <dbReference type="ARBA" id="ARBA00010617"/>
    </source>
</evidence>
<sequence>MGAGRTQTACVASPDARAPVSQLPRCARPADGRPARGFRLPSHREPGPVPLPAAAVERVPRTPAGRHTPRSHQPGRGTSVSTTAYREPQGAAAAAAPLPEARGGGLLGHARELQEDTLAALHAIAEDSDGVMGFRIGRSPAVVVSSAATAREVLIDRAADFGRGQRQTRALTPLMGKGLLTSEGELHNRQRRLVVPHFSPRRIPKHADAIVEVAEGTVKRWGHGADVDLVAEMNTLTMDIVTKLLFSASTRENQSIARAITEAFEWEMHAITSAVALPIWVPTPRNIRARRNIGIFRGWIAGFIRQRQSATSADSPGALPADFLSDLMGAQYEDGGTMTDELLLDEVLTAWGAAQETSADAQAWTLYLLARHPEILERVRAEVDRVLGTRSVRYEDLPQLPYCLQVFKEAMRLYPPAAVIPRQAIRDTVIGGYAVPTGTMVFINAFSLHRRREVFPDPERFDPDRFTREAEKAQPKGAYLPFGTGSNVCPGSHLAMMEGHLLTVLLNQRIDIELLPQGSEVRPELLVNLRPSPGVRAWVSPR</sequence>
<feature type="binding site" description="axial binding residue" evidence="7">
    <location>
        <position position="489"/>
    </location>
    <ligand>
        <name>heme</name>
        <dbReference type="ChEBI" id="CHEBI:30413"/>
    </ligand>
    <ligandPart>
        <name>Fe</name>
        <dbReference type="ChEBI" id="CHEBI:18248"/>
    </ligandPart>
</feature>
<dbReference type="InterPro" id="IPR001128">
    <property type="entry name" value="Cyt_P450"/>
</dbReference>
<evidence type="ECO:0000256" key="6">
    <source>
        <dbReference type="ARBA" id="ARBA00023033"/>
    </source>
</evidence>
<evidence type="ECO:0000256" key="7">
    <source>
        <dbReference type="PIRSR" id="PIRSR602401-1"/>
    </source>
</evidence>
<comment type="similarity">
    <text evidence="1">Belongs to the cytochrome P450 family.</text>
</comment>
<evidence type="ECO:0000256" key="2">
    <source>
        <dbReference type="ARBA" id="ARBA00022617"/>
    </source>
</evidence>
<evidence type="ECO:0000256" key="5">
    <source>
        <dbReference type="ARBA" id="ARBA00023004"/>
    </source>
</evidence>
<dbReference type="AlphaFoldDB" id="A0A5J6G8R4"/>
<keyword evidence="6" id="KW-0503">Monooxygenase</keyword>
<dbReference type="InterPro" id="IPR050196">
    <property type="entry name" value="Cytochrome_P450_Monoox"/>
</dbReference>
<dbReference type="PRINTS" id="PR00463">
    <property type="entry name" value="EP450I"/>
</dbReference>
<dbReference type="GO" id="GO:0005506">
    <property type="term" value="F:iron ion binding"/>
    <property type="evidence" value="ECO:0007669"/>
    <property type="project" value="InterPro"/>
</dbReference>
<feature type="region of interest" description="Disordered" evidence="8">
    <location>
        <begin position="1"/>
        <end position="82"/>
    </location>
</feature>
<dbReference type="InterPro" id="IPR036396">
    <property type="entry name" value="Cyt_P450_sf"/>
</dbReference>
<keyword evidence="2 7" id="KW-0349">Heme</keyword>
<proteinExistence type="inferred from homology"/>
<dbReference type="InterPro" id="IPR002401">
    <property type="entry name" value="Cyt_P450_E_grp-I"/>
</dbReference>
<keyword evidence="3 7" id="KW-0479">Metal-binding</keyword>
<protein>
    <submittedName>
        <fullName evidence="9">Cytochrome P450</fullName>
    </submittedName>
</protein>
<dbReference type="Proteomes" id="UP000325529">
    <property type="component" value="Chromosome"/>
</dbReference>
<reference evidence="9 10" key="1">
    <citation type="submission" date="2017-09" db="EMBL/GenBank/DDBJ databases">
        <authorList>
            <person name="Lee N."/>
            <person name="Cho B.-K."/>
        </authorList>
    </citation>
    <scope>NUCLEOTIDE SEQUENCE [LARGE SCALE GENOMIC DNA]</scope>
    <source>
        <strain evidence="9 10">ATCC 12853</strain>
    </source>
</reference>
<name>A0A5J6G8R4_STRKN</name>
<keyword evidence="5 7" id="KW-0408">Iron</keyword>
<comment type="cofactor">
    <cofactor evidence="7">
        <name>heme</name>
        <dbReference type="ChEBI" id="CHEBI:30413"/>
    </cofactor>
</comment>
<dbReference type="KEGG" id="ska:CP970_04020"/>
<evidence type="ECO:0000313" key="10">
    <source>
        <dbReference type="Proteomes" id="UP000325529"/>
    </source>
</evidence>
<dbReference type="PANTHER" id="PTHR24291">
    <property type="entry name" value="CYTOCHROME P450 FAMILY 4"/>
    <property type="match status" value="1"/>
</dbReference>
<organism evidence="9 10">
    <name type="scientific">Streptomyces kanamyceticus</name>
    <dbReference type="NCBI Taxonomy" id="1967"/>
    <lineage>
        <taxon>Bacteria</taxon>
        <taxon>Bacillati</taxon>
        <taxon>Actinomycetota</taxon>
        <taxon>Actinomycetes</taxon>
        <taxon>Kitasatosporales</taxon>
        <taxon>Streptomycetaceae</taxon>
        <taxon>Streptomyces</taxon>
    </lineage>
</organism>
<evidence type="ECO:0000313" key="9">
    <source>
        <dbReference type="EMBL" id="QEU90181.1"/>
    </source>
</evidence>
<evidence type="ECO:0000256" key="4">
    <source>
        <dbReference type="ARBA" id="ARBA00023002"/>
    </source>
</evidence>
<dbReference type="EMBL" id="CP023699">
    <property type="protein sequence ID" value="QEU90181.1"/>
    <property type="molecule type" value="Genomic_DNA"/>
</dbReference>
<dbReference type="PANTHER" id="PTHR24291:SF50">
    <property type="entry name" value="BIFUNCTIONAL ALBAFLAVENONE MONOOXYGENASE_TERPENE SYNTHASE"/>
    <property type="match status" value="1"/>
</dbReference>
<dbReference type="GO" id="GO:0016705">
    <property type="term" value="F:oxidoreductase activity, acting on paired donors, with incorporation or reduction of molecular oxygen"/>
    <property type="evidence" value="ECO:0007669"/>
    <property type="project" value="InterPro"/>
</dbReference>
<keyword evidence="4" id="KW-0560">Oxidoreductase</keyword>
<evidence type="ECO:0000256" key="3">
    <source>
        <dbReference type="ARBA" id="ARBA00022723"/>
    </source>
</evidence>
<dbReference type="GO" id="GO:0004497">
    <property type="term" value="F:monooxygenase activity"/>
    <property type="evidence" value="ECO:0007669"/>
    <property type="project" value="UniProtKB-KW"/>
</dbReference>
<dbReference type="GO" id="GO:0020037">
    <property type="term" value="F:heme binding"/>
    <property type="evidence" value="ECO:0007669"/>
    <property type="project" value="InterPro"/>
</dbReference>
<evidence type="ECO:0000256" key="8">
    <source>
        <dbReference type="SAM" id="MobiDB-lite"/>
    </source>
</evidence>
<accession>A0A5J6G8R4</accession>